<feature type="transmembrane region" description="Helical" evidence="6">
    <location>
        <begin position="412"/>
        <end position="431"/>
    </location>
</feature>
<dbReference type="GO" id="GO:0022857">
    <property type="term" value="F:transmembrane transporter activity"/>
    <property type="evidence" value="ECO:0007669"/>
    <property type="project" value="InterPro"/>
</dbReference>
<sequence>MVVLVDREKLLKAIIPIIIGIIIAIIPHPSALTSNAWYYFALFATVIAATILEPMPIAAISLIGVVVAVVARLVYSRPSSSISWGLTGFSNSIVWLIFAAYLFALGYSKTGLGRRIALIFIKYLGKKPLGLGYAIALSDLVLAPFMPSNTARSGGTIFPIVSNIPPMYGSSPREGTEKKIGSYLMWTAFAATCITSSMFLTGLAPNVLVQSLAAKQGIQFSWITWFIGFAPVGIFLFIITPYLIFKMYPPEIKESPEAPKWAQEELNKMGKIKGREIAFLIEVILALVLWIIGSNYIDATAVALLVVALSLLSNVYSWKDILTYESAWNTLVWFATLFTLADGLSRVGFVSYVGKEIATTIGWMSPTIALIVIVSLFYWLHYMFASLTAHATALFPIFLATAMGISGMNPVVAAYALSYTLGIMGIISPYATGPAPVYYGSGYIKGNDFWKLGLIFGIIYYVIFIAIGMPWLLFILK</sequence>
<feature type="transmembrane region" description="Helical" evidence="6">
    <location>
        <begin position="222"/>
        <end position="245"/>
    </location>
</feature>
<dbReference type="AlphaFoldDB" id="A0A7C2Z2W5"/>
<feature type="transmembrane region" description="Helical" evidence="6">
    <location>
        <begin position="277"/>
        <end position="293"/>
    </location>
</feature>
<feature type="transmembrane region" description="Helical" evidence="6">
    <location>
        <begin position="36"/>
        <end position="52"/>
    </location>
</feature>
<feature type="transmembrane region" description="Helical" evidence="6">
    <location>
        <begin position="81"/>
        <end position="105"/>
    </location>
</feature>
<evidence type="ECO:0000313" key="7">
    <source>
        <dbReference type="EMBL" id="HEW64057.1"/>
    </source>
</evidence>
<name>A0A7C2Z2W5_9CREN</name>
<dbReference type="NCBIfam" id="TIGR00785">
    <property type="entry name" value="dass"/>
    <property type="match status" value="1"/>
</dbReference>
<dbReference type="PIRSF" id="PIRSF002457">
    <property type="entry name" value="DASS"/>
    <property type="match status" value="1"/>
</dbReference>
<dbReference type="InterPro" id="IPR001898">
    <property type="entry name" value="SLC13A/DASS"/>
</dbReference>
<comment type="subcellular location">
    <subcellularLocation>
        <location evidence="1">Membrane</location>
        <topology evidence="1">Multi-pass membrane protein</topology>
    </subcellularLocation>
</comment>
<feature type="transmembrane region" description="Helical" evidence="6">
    <location>
        <begin position="299"/>
        <end position="318"/>
    </location>
</feature>
<accession>A0A7C2Z2W5</accession>
<keyword evidence="5 6" id="KW-0472">Membrane</keyword>
<keyword evidence="3 6" id="KW-0812">Transmembrane</keyword>
<proteinExistence type="inferred from homology"/>
<evidence type="ECO:0000256" key="1">
    <source>
        <dbReference type="ARBA" id="ARBA00004141"/>
    </source>
</evidence>
<evidence type="ECO:0000256" key="5">
    <source>
        <dbReference type="ARBA" id="ARBA00023136"/>
    </source>
</evidence>
<evidence type="ECO:0000256" key="6">
    <source>
        <dbReference type="SAM" id="Phobius"/>
    </source>
</evidence>
<comment type="similarity">
    <text evidence="2">Belongs to the SLC13A/DASS transporter (TC 2.A.47) family. DIT1 subfamily.</text>
</comment>
<dbReference type="GO" id="GO:0016020">
    <property type="term" value="C:membrane"/>
    <property type="evidence" value="ECO:0007669"/>
    <property type="project" value="UniProtKB-SubCell"/>
</dbReference>
<dbReference type="Proteomes" id="UP000886076">
    <property type="component" value="Unassembled WGS sequence"/>
</dbReference>
<dbReference type="PANTHER" id="PTHR42826">
    <property type="entry name" value="DICARBOXYLATE TRANSPORTER 2.1, CHLOROPLASTIC"/>
    <property type="match status" value="1"/>
</dbReference>
<organism evidence="7">
    <name type="scientific">Fervidicoccus fontis</name>
    <dbReference type="NCBI Taxonomy" id="683846"/>
    <lineage>
        <taxon>Archaea</taxon>
        <taxon>Thermoproteota</taxon>
        <taxon>Thermoprotei</taxon>
        <taxon>Fervidicoccales</taxon>
        <taxon>Fervidicoccaceae</taxon>
        <taxon>Fervidicoccus</taxon>
    </lineage>
</organism>
<feature type="transmembrane region" description="Helical" evidence="6">
    <location>
        <begin position="387"/>
        <end position="406"/>
    </location>
</feature>
<dbReference type="Pfam" id="PF00939">
    <property type="entry name" value="Na_sulph_symp"/>
    <property type="match status" value="1"/>
</dbReference>
<dbReference type="InterPro" id="IPR030676">
    <property type="entry name" value="CitT-rel"/>
</dbReference>
<evidence type="ECO:0000256" key="4">
    <source>
        <dbReference type="ARBA" id="ARBA00022989"/>
    </source>
</evidence>
<comment type="caution">
    <text evidence="7">The sequence shown here is derived from an EMBL/GenBank/DDBJ whole genome shotgun (WGS) entry which is preliminary data.</text>
</comment>
<evidence type="ECO:0000256" key="2">
    <source>
        <dbReference type="ARBA" id="ARBA00007349"/>
    </source>
</evidence>
<feature type="transmembrane region" description="Helical" evidence="6">
    <location>
        <begin position="330"/>
        <end position="349"/>
    </location>
</feature>
<dbReference type="EMBL" id="DSFH01000046">
    <property type="protein sequence ID" value="HEW64057.1"/>
    <property type="molecule type" value="Genomic_DNA"/>
</dbReference>
<gene>
    <name evidence="7" type="ORF">ENO39_03265</name>
</gene>
<evidence type="ECO:0000256" key="3">
    <source>
        <dbReference type="ARBA" id="ARBA00022692"/>
    </source>
</evidence>
<protein>
    <submittedName>
        <fullName evidence="7">Anion permease</fullName>
    </submittedName>
</protein>
<feature type="transmembrane region" description="Helical" evidence="6">
    <location>
        <begin position="361"/>
        <end position="380"/>
    </location>
</feature>
<keyword evidence="4 6" id="KW-1133">Transmembrane helix</keyword>
<feature type="transmembrane region" description="Helical" evidence="6">
    <location>
        <begin position="12"/>
        <end position="30"/>
    </location>
</feature>
<feature type="transmembrane region" description="Helical" evidence="6">
    <location>
        <begin position="183"/>
        <end position="202"/>
    </location>
</feature>
<feature type="transmembrane region" description="Helical" evidence="6">
    <location>
        <begin position="452"/>
        <end position="476"/>
    </location>
</feature>
<reference evidence="7" key="1">
    <citation type="journal article" date="2020" name="mSystems">
        <title>Genome- and Community-Level Interaction Insights into Carbon Utilization and Element Cycling Functions of Hydrothermarchaeota in Hydrothermal Sediment.</title>
        <authorList>
            <person name="Zhou Z."/>
            <person name="Liu Y."/>
            <person name="Xu W."/>
            <person name="Pan J."/>
            <person name="Luo Z.H."/>
            <person name="Li M."/>
        </authorList>
    </citation>
    <scope>NUCLEOTIDE SEQUENCE [LARGE SCALE GENOMIC DNA]</scope>
    <source>
        <strain evidence="7">SpSt-1261</strain>
    </source>
</reference>